<organism evidence="6 7">
    <name type="scientific">Tribolium castaneum</name>
    <name type="common">Red flour beetle</name>
    <dbReference type="NCBI Taxonomy" id="7070"/>
    <lineage>
        <taxon>Eukaryota</taxon>
        <taxon>Metazoa</taxon>
        <taxon>Ecdysozoa</taxon>
        <taxon>Arthropoda</taxon>
        <taxon>Hexapoda</taxon>
        <taxon>Insecta</taxon>
        <taxon>Pterygota</taxon>
        <taxon>Neoptera</taxon>
        <taxon>Endopterygota</taxon>
        <taxon>Coleoptera</taxon>
        <taxon>Polyphaga</taxon>
        <taxon>Cucujiformia</taxon>
        <taxon>Tenebrionidae</taxon>
        <taxon>Tenebrionidae incertae sedis</taxon>
        <taxon>Tribolium</taxon>
    </lineage>
</organism>
<dbReference type="GO" id="GO:2000641">
    <property type="term" value="P:regulation of early endosome to late endosome transport"/>
    <property type="evidence" value="ECO:0000318"/>
    <property type="project" value="GO_Central"/>
</dbReference>
<dbReference type="GO" id="GO:0031267">
    <property type="term" value="F:small GTPase binding"/>
    <property type="evidence" value="ECO:0000318"/>
    <property type="project" value="GO_Central"/>
</dbReference>
<dbReference type="PROSITE" id="PS50211">
    <property type="entry name" value="DENN"/>
    <property type="match status" value="1"/>
</dbReference>
<gene>
    <name evidence="6" type="primary">AUGUSTUS-3.0.2_12182</name>
    <name evidence="6" type="ORF">TcasGA2_TC012182</name>
</gene>
<dbReference type="Pfam" id="PF08616">
    <property type="entry name" value="SPA"/>
    <property type="match status" value="1"/>
</dbReference>
<dbReference type="EMBL" id="KQ971371">
    <property type="protein sequence ID" value="EFA10011.2"/>
    <property type="molecule type" value="Genomic_DNA"/>
</dbReference>
<keyword evidence="4" id="KW-0967">Endosome</keyword>
<reference evidence="6 7" key="1">
    <citation type="journal article" date="2008" name="Nature">
        <title>The genome of the model beetle and pest Tribolium castaneum.</title>
        <authorList>
            <consortium name="Tribolium Genome Sequencing Consortium"/>
            <person name="Richards S."/>
            <person name="Gibbs R.A."/>
            <person name="Weinstock G.M."/>
            <person name="Brown S.J."/>
            <person name="Denell R."/>
            <person name="Beeman R.W."/>
            <person name="Gibbs R."/>
            <person name="Beeman R.W."/>
            <person name="Brown S.J."/>
            <person name="Bucher G."/>
            <person name="Friedrich M."/>
            <person name="Grimmelikhuijzen C.J."/>
            <person name="Klingler M."/>
            <person name="Lorenzen M."/>
            <person name="Richards S."/>
            <person name="Roth S."/>
            <person name="Schroder R."/>
            <person name="Tautz D."/>
            <person name="Zdobnov E.M."/>
            <person name="Muzny D."/>
            <person name="Gibbs R.A."/>
            <person name="Weinstock G.M."/>
            <person name="Attaway T."/>
            <person name="Bell S."/>
            <person name="Buhay C.J."/>
            <person name="Chandrabose M.N."/>
            <person name="Chavez D."/>
            <person name="Clerk-Blankenburg K.P."/>
            <person name="Cree A."/>
            <person name="Dao M."/>
            <person name="Davis C."/>
            <person name="Chacko J."/>
            <person name="Dinh H."/>
            <person name="Dugan-Rocha S."/>
            <person name="Fowler G."/>
            <person name="Garner T.T."/>
            <person name="Garnes J."/>
            <person name="Gnirke A."/>
            <person name="Hawes A."/>
            <person name="Hernandez J."/>
            <person name="Hines S."/>
            <person name="Holder M."/>
            <person name="Hume J."/>
            <person name="Jhangiani S.N."/>
            <person name="Joshi V."/>
            <person name="Khan Z.M."/>
            <person name="Jackson L."/>
            <person name="Kovar C."/>
            <person name="Kowis A."/>
            <person name="Lee S."/>
            <person name="Lewis L.R."/>
            <person name="Margolis J."/>
            <person name="Morgan M."/>
            <person name="Nazareth L.V."/>
            <person name="Nguyen N."/>
            <person name="Okwuonu G."/>
            <person name="Parker D."/>
            <person name="Richards S."/>
            <person name="Ruiz S.J."/>
            <person name="Santibanez J."/>
            <person name="Savard J."/>
            <person name="Scherer S.E."/>
            <person name="Schneider B."/>
            <person name="Sodergren E."/>
            <person name="Tautz D."/>
            <person name="Vattahil S."/>
            <person name="Villasana D."/>
            <person name="White C.S."/>
            <person name="Wright R."/>
            <person name="Park Y."/>
            <person name="Beeman R.W."/>
            <person name="Lord J."/>
            <person name="Oppert B."/>
            <person name="Lorenzen M."/>
            <person name="Brown S."/>
            <person name="Wang L."/>
            <person name="Savard J."/>
            <person name="Tautz D."/>
            <person name="Richards S."/>
            <person name="Weinstock G."/>
            <person name="Gibbs R.A."/>
            <person name="Liu Y."/>
            <person name="Worley K."/>
            <person name="Weinstock G."/>
            <person name="Elsik C.G."/>
            <person name="Reese J.T."/>
            <person name="Elhaik E."/>
            <person name="Landan G."/>
            <person name="Graur D."/>
            <person name="Arensburger P."/>
            <person name="Atkinson P."/>
            <person name="Beeman R.W."/>
            <person name="Beidler J."/>
            <person name="Brown S.J."/>
            <person name="Demuth J.P."/>
            <person name="Drury D.W."/>
            <person name="Du Y.Z."/>
            <person name="Fujiwara H."/>
            <person name="Lorenzen M."/>
            <person name="Maselli V."/>
            <person name="Osanai M."/>
            <person name="Park Y."/>
            <person name="Robertson H.M."/>
            <person name="Tu Z."/>
            <person name="Wang J.J."/>
            <person name="Wang S."/>
            <person name="Richards S."/>
            <person name="Song H."/>
            <person name="Zhang L."/>
            <person name="Sodergren E."/>
            <person name="Werner D."/>
            <person name="Stanke M."/>
            <person name="Morgenstern B."/>
            <person name="Solovyev V."/>
            <person name="Kosarev P."/>
            <person name="Brown G."/>
            <person name="Chen H.C."/>
            <person name="Ermolaeva O."/>
            <person name="Hlavina W."/>
            <person name="Kapustin Y."/>
            <person name="Kiryutin B."/>
            <person name="Kitts P."/>
            <person name="Maglott D."/>
            <person name="Pruitt K."/>
            <person name="Sapojnikov V."/>
            <person name="Souvorov A."/>
            <person name="Mackey A.J."/>
            <person name="Waterhouse R.M."/>
            <person name="Wyder S."/>
            <person name="Zdobnov E.M."/>
            <person name="Zdobnov E.M."/>
            <person name="Wyder S."/>
            <person name="Kriventseva E.V."/>
            <person name="Kadowaki T."/>
            <person name="Bork P."/>
            <person name="Aranda M."/>
            <person name="Bao R."/>
            <person name="Beermann A."/>
            <person name="Berns N."/>
            <person name="Bolognesi R."/>
            <person name="Bonneton F."/>
            <person name="Bopp D."/>
            <person name="Brown S.J."/>
            <person name="Bucher G."/>
            <person name="Butts T."/>
            <person name="Chaumot A."/>
            <person name="Denell R.E."/>
            <person name="Ferrier D.E."/>
            <person name="Friedrich M."/>
            <person name="Gordon C.M."/>
            <person name="Jindra M."/>
            <person name="Klingler M."/>
            <person name="Lan Q."/>
            <person name="Lattorff H.M."/>
            <person name="Laudet V."/>
            <person name="von Levetsow C."/>
            <person name="Liu Z."/>
            <person name="Lutz R."/>
            <person name="Lynch J.A."/>
            <person name="da Fonseca R.N."/>
            <person name="Posnien N."/>
            <person name="Reuter R."/>
            <person name="Roth S."/>
            <person name="Savard J."/>
            <person name="Schinko J.B."/>
            <person name="Schmitt C."/>
            <person name="Schoppmeier M."/>
            <person name="Schroder R."/>
            <person name="Shippy T.D."/>
            <person name="Simonnet F."/>
            <person name="Marques-Souza H."/>
            <person name="Tautz D."/>
            <person name="Tomoyasu Y."/>
            <person name="Trauner J."/>
            <person name="Van der Zee M."/>
            <person name="Vervoort M."/>
            <person name="Wittkopp N."/>
            <person name="Wimmer E.A."/>
            <person name="Yang X."/>
            <person name="Jones A.K."/>
            <person name="Sattelle D.B."/>
            <person name="Ebert P.R."/>
            <person name="Nelson D."/>
            <person name="Scott J.G."/>
            <person name="Beeman R.W."/>
            <person name="Muthukrishnan S."/>
            <person name="Kramer K.J."/>
            <person name="Arakane Y."/>
            <person name="Beeman R.W."/>
            <person name="Zhu Q."/>
            <person name="Hogenkamp D."/>
            <person name="Dixit R."/>
            <person name="Oppert B."/>
            <person name="Jiang H."/>
            <person name="Zou Z."/>
            <person name="Marshall J."/>
            <person name="Elpidina E."/>
            <person name="Vinokurov K."/>
            <person name="Oppert C."/>
            <person name="Zou Z."/>
            <person name="Evans J."/>
            <person name="Lu Z."/>
            <person name="Zhao P."/>
            <person name="Sumathipala N."/>
            <person name="Altincicek B."/>
            <person name="Vilcinskas A."/>
            <person name="Williams M."/>
            <person name="Hultmark D."/>
            <person name="Hetru C."/>
            <person name="Jiang H."/>
            <person name="Grimmelikhuijzen C.J."/>
            <person name="Hauser F."/>
            <person name="Cazzamali G."/>
            <person name="Williamson M."/>
            <person name="Park Y."/>
            <person name="Li B."/>
            <person name="Tanaka Y."/>
            <person name="Predel R."/>
            <person name="Neupert S."/>
            <person name="Schachtner J."/>
            <person name="Verleyen P."/>
            <person name="Raible F."/>
            <person name="Bork P."/>
            <person name="Friedrich M."/>
            <person name="Walden K.K."/>
            <person name="Robertson H.M."/>
            <person name="Angeli S."/>
            <person name="Foret S."/>
            <person name="Bucher G."/>
            <person name="Schuetz S."/>
            <person name="Maleszka R."/>
            <person name="Wimmer E.A."/>
            <person name="Beeman R.W."/>
            <person name="Lorenzen M."/>
            <person name="Tomoyasu Y."/>
            <person name="Miller S.C."/>
            <person name="Grossmann D."/>
            <person name="Bucher G."/>
        </authorList>
    </citation>
    <scope>NUCLEOTIDE SEQUENCE [LARGE SCALE GENOMIC DNA]</scope>
    <source>
        <strain evidence="6 7">Georgia GA2</strain>
    </source>
</reference>
<sequence length="333" mass="38284">MTYIDKLISFHIVENENRKNFLSWTYPTITVDHEKYILSNCFARGVQNEYFCGRVQNNWIYISQFVSSKTFAIVIAAKEFEPNKYRQLCDILGKKYAKSQNPVDLVTLYLNLFTSGSCSLQENGASFVCNFKNYESVANLKEFIASFDLEIILLYSAILLKRRILLFDNNMELLLSELLAISNLVPLRKVADYLYPVIESSNKLKGLSFYVAGTTNSDLIRDEHLYDLFVNLRTREITVSPKAEEIMAMTKTHKDIATFLVKLSASDLPETQVKQQILQKTKELLSLLKSLASVTTDNHVKMVTMNDLRAKKYHPNLENFLFNLAVSENMMIL</sequence>
<dbReference type="KEGG" id="tca:100142223"/>
<accession>D6X0K6</accession>
<dbReference type="InParanoid" id="D6X0K6"/>
<evidence type="ECO:0000256" key="3">
    <source>
        <dbReference type="ARBA" id="ARBA00022658"/>
    </source>
</evidence>
<dbReference type="AlphaFoldDB" id="D6X0K6"/>
<dbReference type="PANTHER" id="PTHR28544">
    <property type="entry name" value="PROTEIN FAM45A-RELATED"/>
    <property type="match status" value="1"/>
</dbReference>
<dbReference type="GO" id="GO:0005770">
    <property type="term" value="C:late endosome"/>
    <property type="evidence" value="ECO:0000318"/>
    <property type="project" value="GO_Central"/>
</dbReference>
<proteinExistence type="inferred from homology"/>
<feature type="domain" description="UDENN" evidence="5">
    <location>
        <begin position="1"/>
        <end position="333"/>
    </location>
</feature>
<dbReference type="GO" id="GO:0015031">
    <property type="term" value="P:protein transport"/>
    <property type="evidence" value="ECO:0000318"/>
    <property type="project" value="GO_Central"/>
</dbReference>
<dbReference type="GO" id="GO:0005085">
    <property type="term" value="F:guanyl-nucleotide exchange factor activity"/>
    <property type="evidence" value="ECO:0000318"/>
    <property type="project" value="GO_Central"/>
</dbReference>
<name>D6X0K6_TRICA</name>
<comment type="similarity">
    <text evidence="2">Belongs to the DENND10 family.</text>
</comment>
<evidence type="ECO:0000256" key="4">
    <source>
        <dbReference type="ARBA" id="ARBA00022753"/>
    </source>
</evidence>
<dbReference type="OMA" id="HKDIAMF"/>
<evidence type="ECO:0000313" key="6">
    <source>
        <dbReference type="EMBL" id="EFA10011.2"/>
    </source>
</evidence>
<evidence type="ECO:0000259" key="5">
    <source>
        <dbReference type="PROSITE" id="PS50211"/>
    </source>
</evidence>
<dbReference type="PANTHER" id="PTHR28544:SF1">
    <property type="entry name" value="DENN DOMAIN-CONTAINING PROTEIN 10-RELATED"/>
    <property type="match status" value="1"/>
</dbReference>
<dbReference type="OrthoDB" id="66409at2759"/>
<comment type="subcellular location">
    <subcellularLocation>
        <location evidence="1">Late endosome</location>
    </subcellularLocation>
</comment>
<reference evidence="6 7" key="2">
    <citation type="journal article" date="2010" name="Nucleic Acids Res.">
        <title>BeetleBase in 2010: revisions to provide comprehensive genomic information for Tribolium castaneum.</title>
        <authorList>
            <person name="Kim H.S."/>
            <person name="Murphy T."/>
            <person name="Xia J."/>
            <person name="Caragea D."/>
            <person name="Park Y."/>
            <person name="Beeman R.W."/>
            <person name="Lorenzen M.D."/>
            <person name="Butcher S."/>
            <person name="Manak J.R."/>
            <person name="Brown S.J."/>
        </authorList>
    </citation>
    <scope>GENOME REANNOTATION</scope>
    <source>
        <strain evidence="6 7">Georgia GA2</strain>
    </source>
</reference>
<dbReference type="eggNOG" id="ENOG502QVHR">
    <property type="taxonomic scope" value="Eukaryota"/>
</dbReference>
<evidence type="ECO:0000313" key="7">
    <source>
        <dbReference type="Proteomes" id="UP000007266"/>
    </source>
</evidence>
<dbReference type="STRING" id="7070.D6X0K6"/>
<dbReference type="InterPro" id="IPR042431">
    <property type="entry name" value="FAM45"/>
</dbReference>
<dbReference type="InterPro" id="IPR037516">
    <property type="entry name" value="Tripartite_DENN"/>
</dbReference>
<protein>
    <submittedName>
        <fullName evidence="6">Protein FAM45A-like Protein</fullName>
    </submittedName>
</protein>
<dbReference type="HOGENOM" id="CLU_050301_0_0_1"/>
<keyword evidence="3" id="KW-0344">Guanine-nucleotide releasing factor</keyword>
<dbReference type="Proteomes" id="UP000007266">
    <property type="component" value="Linkage group 9"/>
</dbReference>
<evidence type="ECO:0000256" key="2">
    <source>
        <dbReference type="ARBA" id="ARBA00008641"/>
    </source>
</evidence>
<keyword evidence="7" id="KW-1185">Reference proteome</keyword>
<evidence type="ECO:0000256" key="1">
    <source>
        <dbReference type="ARBA" id="ARBA00004603"/>
    </source>
</evidence>